<evidence type="ECO:0000259" key="4">
    <source>
        <dbReference type="Pfam" id="PF00891"/>
    </source>
</evidence>
<organism evidence="5 6">
    <name type="scientific">Byssothecium circinans</name>
    <dbReference type="NCBI Taxonomy" id="147558"/>
    <lineage>
        <taxon>Eukaryota</taxon>
        <taxon>Fungi</taxon>
        <taxon>Dikarya</taxon>
        <taxon>Ascomycota</taxon>
        <taxon>Pezizomycotina</taxon>
        <taxon>Dothideomycetes</taxon>
        <taxon>Pleosporomycetidae</taxon>
        <taxon>Pleosporales</taxon>
        <taxon>Massarineae</taxon>
        <taxon>Massarinaceae</taxon>
        <taxon>Byssothecium</taxon>
    </lineage>
</organism>
<dbReference type="Proteomes" id="UP000800035">
    <property type="component" value="Unassembled WGS sequence"/>
</dbReference>
<dbReference type="AlphaFoldDB" id="A0A6A5TL77"/>
<keyword evidence="3" id="KW-0949">S-adenosyl-L-methionine</keyword>
<dbReference type="InterPro" id="IPR029063">
    <property type="entry name" value="SAM-dependent_MTases_sf"/>
</dbReference>
<evidence type="ECO:0000313" key="6">
    <source>
        <dbReference type="Proteomes" id="UP000800035"/>
    </source>
</evidence>
<gene>
    <name evidence="5" type="ORF">CC80DRAFT_596474</name>
</gene>
<evidence type="ECO:0000313" key="5">
    <source>
        <dbReference type="EMBL" id="KAF1952680.1"/>
    </source>
</evidence>
<protein>
    <submittedName>
        <fullName evidence="5">S-adenosyl-L-methionine-dependent methyltransferase</fullName>
    </submittedName>
</protein>
<evidence type="ECO:0000256" key="1">
    <source>
        <dbReference type="ARBA" id="ARBA00022603"/>
    </source>
</evidence>
<dbReference type="PANTHER" id="PTHR43712:SF1">
    <property type="entry name" value="HYPOTHETICAL O-METHYLTRANSFERASE (EUROFUNG)-RELATED"/>
    <property type="match status" value="1"/>
</dbReference>
<dbReference type="GO" id="GO:0032259">
    <property type="term" value="P:methylation"/>
    <property type="evidence" value="ECO:0007669"/>
    <property type="project" value="UniProtKB-KW"/>
</dbReference>
<sequence>MGERPTPTGAWRTTQTPAVETFHAVGQVNDKSYAPSKISHAFASAKGDAGARLFYDLVIPGMQPLPRFLAETSYKNPTYPEHLPFNSAFGPQLFFSWVQEHPEVLGSFLEWVAVQRQGHTGWLEFYPFEQQVINGFDQEDPNAVLLVDIGGNTGHELQEIRRHFPSLPGRMVLQDLPSTIEQVQSGHEFEVMAHDFFTSQPIHGARVYYLRSILHDWDDAKILKVLINEFAIPNRGASAFAMRSDFMVMALAGAVERTEKQWNALLNSAGLKIDQIWTAEPESESIIEASLA</sequence>
<dbReference type="GO" id="GO:0008171">
    <property type="term" value="F:O-methyltransferase activity"/>
    <property type="evidence" value="ECO:0007669"/>
    <property type="project" value="InterPro"/>
</dbReference>
<name>A0A6A5TL77_9PLEO</name>
<dbReference type="Gene3D" id="3.40.50.150">
    <property type="entry name" value="Vaccinia Virus protein VP39"/>
    <property type="match status" value="1"/>
</dbReference>
<dbReference type="InterPro" id="IPR001077">
    <property type="entry name" value="COMT_C"/>
</dbReference>
<dbReference type="SUPFAM" id="SSF53335">
    <property type="entry name" value="S-adenosyl-L-methionine-dependent methyltransferases"/>
    <property type="match status" value="1"/>
</dbReference>
<keyword evidence="1 5" id="KW-0489">Methyltransferase</keyword>
<keyword evidence="2 5" id="KW-0808">Transferase</keyword>
<dbReference type="EMBL" id="ML977009">
    <property type="protein sequence ID" value="KAF1952680.1"/>
    <property type="molecule type" value="Genomic_DNA"/>
</dbReference>
<evidence type="ECO:0000256" key="2">
    <source>
        <dbReference type="ARBA" id="ARBA00022679"/>
    </source>
</evidence>
<dbReference type="PANTHER" id="PTHR43712">
    <property type="entry name" value="PUTATIVE (AFU_ORTHOLOGUE AFUA_4G14580)-RELATED"/>
    <property type="match status" value="1"/>
</dbReference>
<dbReference type="PROSITE" id="PS51683">
    <property type="entry name" value="SAM_OMT_II"/>
    <property type="match status" value="1"/>
</dbReference>
<feature type="domain" description="O-methyltransferase C-terminal" evidence="4">
    <location>
        <begin position="143"/>
        <end position="270"/>
    </location>
</feature>
<dbReference type="OrthoDB" id="2410195at2759"/>
<evidence type="ECO:0000256" key="3">
    <source>
        <dbReference type="ARBA" id="ARBA00022691"/>
    </source>
</evidence>
<proteinExistence type="predicted"/>
<accession>A0A6A5TL77</accession>
<dbReference type="Pfam" id="PF00891">
    <property type="entry name" value="Methyltransf_2"/>
    <property type="match status" value="1"/>
</dbReference>
<reference evidence="5" key="1">
    <citation type="journal article" date="2020" name="Stud. Mycol.">
        <title>101 Dothideomycetes genomes: a test case for predicting lifestyles and emergence of pathogens.</title>
        <authorList>
            <person name="Haridas S."/>
            <person name="Albert R."/>
            <person name="Binder M."/>
            <person name="Bloem J."/>
            <person name="Labutti K."/>
            <person name="Salamov A."/>
            <person name="Andreopoulos B."/>
            <person name="Baker S."/>
            <person name="Barry K."/>
            <person name="Bills G."/>
            <person name="Bluhm B."/>
            <person name="Cannon C."/>
            <person name="Castanera R."/>
            <person name="Culley D."/>
            <person name="Daum C."/>
            <person name="Ezra D."/>
            <person name="Gonzalez J."/>
            <person name="Henrissat B."/>
            <person name="Kuo A."/>
            <person name="Liang C."/>
            <person name="Lipzen A."/>
            <person name="Lutzoni F."/>
            <person name="Magnuson J."/>
            <person name="Mondo S."/>
            <person name="Nolan M."/>
            <person name="Ohm R."/>
            <person name="Pangilinan J."/>
            <person name="Park H.-J."/>
            <person name="Ramirez L."/>
            <person name="Alfaro M."/>
            <person name="Sun H."/>
            <person name="Tritt A."/>
            <person name="Yoshinaga Y."/>
            <person name="Zwiers L.-H."/>
            <person name="Turgeon B."/>
            <person name="Goodwin S."/>
            <person name="Spatafora J."/>
            <person name="Crous P."/>
            <person name="Grigoriev I."/>
        </authorList>
    </citation>
    <scope>NUCLEOTIDE SEQUENCE</scope>
    <source>
        <strain evidence="5">CBS 675.92</strain>
    </source>
</reference>
<dbReference type="InterPro" id="IPR016461">
    <property type="entry name" value="COMT-like"/>
</dbReference>
<keyword evidence="6" id="KW-1185">Reference proteome</keyword>